<dbReference type="InterPro" id="IPR036366">
    <property type="entry name" value="PGBDSf"/>
</dbReference>
<dbReference type="InterPro" id="IPR005151">
    <property type="entry name" value="Tail-specific_protease"/>
</dbReference>
<dbReference type="Pfam" id="PF13180">
    <property type="entry name" value="PDZ_2"/>
    <property type="match status" value="1"/>
</dbReference>
<dbReference type="SMART" id="SM00228">
    <property type="entry name" value="PDZ"/>
    <property type="match status" value="1"/>
</dbReference>
<dbReference type="SMART" id="SM00245">
    <property type="entry name" value="TSPc"/>
    <property type="match status" value="1"/>
</dbReference>
<keyword evidence="3 5" id="KW-0378">Hydrolase</keyword>
<dbReference type="GO" id="GO:0006508">
    <property type="term" value="P:proteolysis"/>
    <property type="evidence" value="ECO:0007669"/>
    <property type="project" value="UniProtKB-KW"/>
</dbReference>
<dbReference type="Gene3D" id="3.30.750.44">
    <property type="match status" value="1"/>
</dbReference>
<dbReference type="CDD" id="cd07560">
    <property type="entry name" value="Peptidase_S41_CPP"/>
    <property type="match status" value="1"/>
</dbReference>
<dbReference type="SUPFAM" id="SSF52096">
    <property type="entry name" value="ClpP/crotonase"/>
    <property type="match status" value="1"/>
</dbReference>
<keyword evidence="4 5" id="KW-0720">Serine protease</keyword>
<evidence type="ECO:0000256" key="6">
    <source>
        <dbReference type="SAM" id="Phobius"/>
    </source>
</evidence>
<dbReference type="NCBIfam" id="TIGR00225">
    <property type="entry name" value="prc"/>
    <property type="match status" value="1"/>
</dbReference>
<feature type="transmembrane region" description="Helical" evidence="6">
    <location>
        <begin position="7"/>
        <end position="30"/>
    </location>
</feature>
<dbReference type="Gene3D" id="3.90.226.10">
    <property type="entry name" value="2-enoyl-CoA Hydratase, Chain A, domain 1"/>
    <property type="match status" value="1"/>
</dbReference>
<dbReference type="PANTHER" id="PTHR32060">
    <property type="entry name" value="TAIL-SPECIFIC PROTEASE"/>
    <property type="match status" value="1"/>
</dbReference>
<evidence type="ECO:0000256" key="4">
    <source>
        <dbReference type="ARBA" id="ARBA00022825"/>
    </source>
</evidence>
<evidence type="ECO:0000313" key="9">
    <source>
        <dbReference type="Proteomes" id="UP001084197"/>
    </source>
</evidence>
<proteinExistence type="inferred from homology"/>
<dbReference type="Gene3D" id="2.30.42.10">
    <property type="match status" value="1"/>
</dbReference>
<keyword evidence="6" id="KW-0812">Transmembrane</keyword>
<dbReference type="PANTHER" id="PTHR32060:SF29">
    <property type="entry name" value="CARBOXY-TERMINAL PROCESSING PROTEASE CTPB"/>
    <property type="match status" value="1"/>
</dbReference>
<dbReference type="RefSeq" id="WP_268780892.1">
    <property type="nucleotide sequence ID" value="NZ_JAPRAT010000028.1"/>
</dbReference>
<dbReference type="InterPro" id="IPR036365">
    <property type="entry name" value="PGBD-like_sf"/>
</dbReference>
<dbReference type="Gene3D" id="1.10.101.10">
    <property type="entry name" value="PGBD-like superfamily/PGBD"/>
    <property type="match status" value="1"/>
</dbReference>
<evidence type="ECO:0000256" key="1">
    <source>
        <dbReference type="ARBA" id="ARBA00009179"/>
    </source>
</evidence>
<evidence type="ECO:0000259" key="7">
    <source>
        <dbReference type="PROSITE" id="PS50106"/>
    </source>
</evidence>
<organism evidence="8 9">
    <name type="scientific">Natronobacillus azotifigens</name>
    <dbReference type="NCBI Taxonomy" id="472978"/>
    <lineage>
        <taxon>Bacteria</taxon>
        <taxon>Bacillati</taxon>
        <taxon>Bacillota</taxon>
        <taxon>Bacilli</taxon>
        <taxon>Bacillales</taxon>
        <taxon>Bacillaceae</taxon>
        <taxon>Natronobacillus</taxon>
    </lineage>
</organism>
<protein>
    <submittedName>
        <fullName evidence="8">S41 family peptidase</fullName>
    </submittedName>
</protein>
<dbReference type="GO" id="GO:0030288">
    <property type="term" value="C:outer membrane-bounded periplasmic space"/>
    <property type="evidence" value="ECO:0007669"/>
    <property type="project" value="TreeGrafter"/>
</dbReference>
<dbReference type="InterPro" id="IPR036034">
    <property type="entry name" value="PDZ_sf"/>
</dbReference>
<comment type="caution">
    <text evidence="8">The sequence shown here is derived from an EMBL/GenBank/DDBJ whole genome shotgun (WGS) entry which is preliminary data.</text>
</comment>
<accession>A0A9J6RFB2</accession>
<dbReference type="FunFam" id="2.30.42.10:FF:000063">
    <property type="entry name" value="Peptidase, S41 family"/>
    <property type="match status" value="1"/>
</dbReference>
<dbReference type="PROSITE" id="PS50106">
    <property type="entry name" value="PDZ"/>
    <property type="match status" value="1"/>
</dbReference>
<dbReference type="InterPro" id="IPR029045">
    <property type="entry name" value="ClpP/crotonase-like_dom_sf"/>
</dbReference>
<dbReference type="Proteomes" id="UP001084197">
    <property type="component" value="Unassembled WGS sequence"/>
</dbReference>
<dbReference type="SUPFAM" id="SSF47090">
    <property type="entry name" value="PGBD-like"/>
    <property type="match status" value="1"/>
</dbReference>
<dbReference type="EMBL" id="JAPRAT010000028">
    <property type="protein sequence ID" value="MCZ0704125.1"/>
    <property type="molecule type" value="Genomic_DNA"/>
</dbReference>
<dbReference type="GO" id="GO:0007165">
    <property type="term" value="P:signal transduction"/>
    <property type="evidence" value="ECO:0007669"/>
    <property type="project" value="TreeGrafter"/>
</dbReference>
<evidence type="ECO:0000313" key="8">
    <source>
        <dbReference type="EMBL" id="MCZ0704125.1"/>
    </source>
</evidence>
<dbReference type="SUPFAM" id="SSF50156">
    <property type="entry name" value="PDZ domain-like"/>
    <property type="match status" value="1"/>
</dbReference>
<name>A0A9J6RFB2_9BACI</name>
<dbReference type="InterPro" id="IPR001478">
    <property type="entry name" value="PDZ"/>
</dbReference>
<dbReference type="GO" id="GO:0008236">
    <property type="term" value="F:serine-type peptidase activity"/>
    <property type="evidence" value="ECO:0007669"/>
    <property type="project" value="UniProtKB-KW"/>
</dbReference>
<feature type="domain" description="PDZ" evidence="7">
    <location>
        <begin position="119"/>
        <end position="183"/>
    </location>
</feature>
<dbReference type="CDD" id="cd06782">
    <property type="entry name" value="cpPDZ_CPP-like"/>
    <property type="match status" value="1"/>
</dbReference>
<keyword evidence="9" id="KW-1185">Reference proteome</keyword>
<dbReference type="InterPro" id="IPR004447">
    <property type="entry name" value="Peptidase_S41A"/>
</dbReference>
<dbReference type="Pfam" id="PF01471">
    <property type="entry name" value="PG_binding_1"/>
    <property type="match status" value="1"/>
</dbReference>
<keyword evidence="2 5" id="KW-0645">Protease</keyword>
<evidence type="ECO:0000256" key="2">
    <source>
        <dbReference type="ARBA" id="ARBA00022670"/>
    </source>
</evidence>
<evidence type="ECO:0000256" key="5">
    <source>
        <dbReference type="RuleBase" id="RU004404"/>
    </source>
</evidence>
<dbReference type="Pfam" id="PF22694">
    <property type="entry name" value="CtpB_N-like"/>
    <property type="match status" value="1"/>
</dbReference>
<dbReference type="AlphaFoldDB" id="A0A9J6RFB2"/>
<keyword evidence="6" id="KW-1133">Transmembrane helix</keyword>
<comment type="similarity">
    <text evidence="1 5">Belongs to the peptidase S41A family.</text>
</comment>
<sequence length="495" mass="54887">MQIKKSLFVTMIILAVFLGGIGTYFGTMFFTEDSPMYDLTEESDGTTTLSEAEYQEIIESISDSVALPKVVQAFQIIQEYFLESVEDDDLIEGAVRGMLNTLDDPYSEYMDSESMERFNEQIESSFEGIGAEVSMVDGRVTIVAPIKDSPAEKAGLRPNDQILTVDDESVEGLDLFEAVSKIRGEKGSEVTLEIIRPGVSNEITITLVRDTIPLETVYTESQEVNGDHVGFIQITSFSENTGARFKEDLATLEDEGIDGLVIDVRGNPGGLLPVIQDILQIFITKDQPYMQIEDGQGEVERYYSTLEEPKDYPISVLIDEGSASASEILAISLREAIDATIVGTTSFGKGTVQQTIPMGDGSSIKLTLFNWLSPEGTSIHRVGVEPTIEVEQPEYYYVAPIQVEEDAFVYNDSDDNIGFAQIMLRGLGYQVDRTDGYFSQQTEDALIQFQSDQSIEESGELNSQTAELLQVNLIEQIRSGENDLQREKAFEVLFQ</sequence>
<dbReference type="InterPro" id="IPR055210">
    <property type="entry name" value="CtpA/B_N"/>
</dbReference>
<gene>
    <name evidence="8" type="ORF">OWO01_12995</name>
</gene>
<dbReference type="GO" id="GO:0004175">
    <property type="term" value="F:endopeptidase activity"/>
    <property type="evidence" value="ECO:0007669"/>
    <property type="project" value="TreeGrafter"/>
</dbReference>
<keyword evidence="6" id="KW-0472">Membrane</keyword>
<dbReference type="InterPro" id="IPR002477">
    <property type="entry name" value="Peptidoglycan-bd-like"/>
</dbReference>
<dbReference type="Pfam" id="PF03572">
    <property type="entry name" value="Peptidase_S41"/>
    <property type="match status" value="1"/>
</dbReference>
<reference evidence="8" key="1">
    <citation type="submission" date="2022-11" db="EMBL/GenBank/DDBJ databases">
        <title>WGS of Natronobacillus azotifigens 24KS-1, an anaerobic diazotrophic haloalkaliphile from soda-rich habitats.</title>
        <authorList>
            <person name="Sorokin D.Y."/>
            <person name="Merkel A.Y."/>
        </authorList>
    </citation>
    <scope>NUCLEOTIDE SEQUENCE</scope>
    <source>
        <strain evidence="8">24KS-1</strain>
    </source>
</reference>
<evidence type="ECO:0000256" key="3">
    <source>
        <dbReference type="ARBA" id="ARBA00022801"/>
    </source>
</evidence>